<organism evidence="2 3">
    <name type="scientific">Trichogramma brassicae</name>
    <dbReference type="NCBI Taxonomy" id="86971"/>
    <lineage>
        <taxon>Eukaryota</taxon>
        <taxon>Metazoa</taxon>
        <taxon>Ecdysozoa</taxon>
        <taxon>Arthropoda</taxon>
        <taxon>Hexapoda</taxon>
        <taxon>Insecta</taxon>
        <taxon>Pterygota</taxon>
        <taxon>Neoptera</taxon>
        <taxon>Endopterygota</taxon>
        <taxon>Hymenoptera</taxon>
        <taxon>Apocrita</taxon>
        <taxon>Proctotrupomorpha</taxon>
        <taxon>Chalcidoidea</taxon>
        <taxon>Trichogrammatidae</taxon>
        <taxon>Trichogramma</taxon>
    </lineage>
</organism>
<feature type="compositionally biased region" description="Polar residues" evidence="1">
    <location>
        <begin position="92"/>
        <end position="103"/>
    </location>
</feature>
<evidence type="ECO:0000313" key="2">
    <source>
        <dbReference type="EMBL" id="CAB0035883.1"/>
    </source>
</evidence>
<keyword evidence="3" id="KW-1185">Reference proteome</keyword>
<dbReference type="EMBL" id="CADCXV010000804">
    <property type="protein sequence ID" value="CAB0035883.1"/>
    <property type="molecule type" value="Genomic_DNA"/>
</dbReference>
<proteinExistence type="predicted"/>
<gene>
    <name evidence="2" type="ORF">TBRA_LOCUS7766</name>
</gene>
<evidence type="ECO:0000313" key="3">
    <source>
        <dbReference type="Proteomes" id="UP000479190"/>
    </source>
</evidence>
<dbReference type="AlphaFoldDB" id="A0A6H5IFT9"/>
<feature type="compositionally biased region" description="Basic and acidic residues" evidence="1">
    <location>
        <begin position="81"/>
        <end position="91"/>
    </location>
</feature>
<reference evidence="2 3" key="1">
    <citation type="submission" date="2020-02" db="EMBL/GenBank/DDBJ databases">
        <authorList>
            <person name="Ferguson B K."/>
        </authorList>
    </citation>
    <scope>NUCLEOTIDE SEQUENCE [LARGE SCALE GENOMIC DNA]</scope>
</reference>
<name>A0A6H5IFT9_9HYME</name>
<sequence>MVPKALARASVLHRRVRDVALTEEESRCWKRRRGRCWSSWWRLASQWRNGTARRSRKCYVARLRRRFCCWRRGGDGYASSLRRDDGGKRTGADSTFGTRSRAI</sequence>
<protein>
    <submittedName>
        <fullName evidence="2">Uncharacterized protein</fullName>
    </submittedName>
</protein>
<dbReference type="Proteomes" id="UP000479190">
    <property type="component" value="Unassembled WGS sequence"/>
</dbReference>
<feature type="region of interest" description="Disordered" evidence="1">
    <location>
        <begin position="73"/>
        <end position="103"/>
    </location>
</feature>
<accession>A0A6H5IFT9</accession>
<evidence type="ECO:0000256" key="1">
    <source>
        <dbReference type="SAM" id="MobiDB-lite"/>
    </source>
</evidence>